<dbReference type="PANTHER" id="PTHR10986">
    <property type="entry name" value="39S RIBOSOMAL PROTEIN L20"/>
    <property type="match status" value="1"/>
</dbReference>
<keyword evidence="3 6" id="KW-0687">Ribonucleoprotein</keyword>
<dbReference type="EMBL" id="HBUF01213874">
    <property type="protein sequence ID" value="CAG6666343.1"/>
    <property type="molecule type" value="Transcribed_RNA"/>
</dbReference>
<evidence type="ECO:0000256" key="4">
    <source>
        <dbReference type="ARBA" id="ARBA00072767"/>
    </source>
</evidence>
<evidence type="ECO:0000256" key="1">
    <source>
        <dbReference type="ARBA" id="ARBA00007698"/>
    </source>
</evidence>
<evidence type="ECO:0000256" key="6">
    <source>
        <dbReference type="RuleBase" id="RU000561"/>
    </source>
</evidence>
<dbReference type="EMBL" id="HBUF01357044">
    <property type="protein sequence ID" value="CAG6718196.1"/>
    <property type="molecule type" value="Transcribed_RNA"/>
</dbReference>
<dbReference type="PRINTS" id="PR00062">
    <property type="entry name" value="RIBOSOMALL20"/>
</dbReference>
<dbReference type="InterPro" id="IPR035566">
    <property type="entry name" value="Ribosomal_protein_bL20_C"/>
</dbReference>
<dbReference type="InterPro" id="IPR005813">
    <property type="entry name" value="Ribosomal_bL20"/>
</dbReference>
<dbReference type="GO" id="GO:0019843">
    <property type="term" value="F:rRNA binding"/>
    <property type="evidence" value="ECO:0007669"/>
    <property type="project" value="InterPro"/>
</dbReference>
<name>A0A8D8VBF4_9HEMI</name>
<dbReference type="EMBL" id="HBUF01651850">
    <property type="protein sequence ID" value="CAG6787104.1"/>
    <property type="molecule type" value="Transcribed_RNA"/>
</dbReference>
<accession>A0A8D8VBF4</accession>
<dbReference type="SUPFAM" id="SSF74731">
    <property type="entry name" value="Ribosomal protein L20"/>
    <property type="match status" value="1"/>
</dbReference>
<comment type="similarity">
    <text evidence="1 6">Belongs to the bacterial ribosomal protein bL20 family.</text>
</comment>
<dbReference type="EMBL" id="HBUF01357045">
    <property type="protein sequence ID" value="CAG6718197.1"/>
    <property type="molecule type" value="Transcribed_RNA"/>
</dbReference>
<dbReference type="EMBL" id="HBUF01119916">
    <property type="protein sequence ID" value="CAG6641946.1"/>
    <property type="molecule type" value="Transcribed_RNA"/>
</dbReference>
<dbReference type="FunFam" id="1.10.1900.20:FF:000001">
    <property type="entry name" value="50S ribosomal protein L20"/>
    <property type="match status" value="1"/>
</dbReference>
<dbReference type="EMBL" id="HBUF01213876">
    <property type="protein sequence ID" value="CAG6666349.1"/>
    <property type="molecule type" value="Transcribed_RNA"/>
</dbReference>
<evidence type="ECO:0000313" key="7">
    <source>
        <dbReference type="EMBL" id="CAG6718197.1"/>
    </source>
</evidence>
<dbReference type="GO" id="GO:0005840">
    <property type="term" value="C:ribosome"/>
    <property type="evidence" value="ECO:0007669"/>
    <property type="project" value="UniProtKB-KW"/>
</dbReference>
<dbReference type="GO" id="GO:0006412">
    <property type="term" value="P:translation"/>
    <property type="evidence" value="ECO:0007669"/>
    <property type="project" value="InterPro"/>
</dbReference>
<dbReference type="EMBL" id="HBUF01119918">
    <property type="protein sequence ID" value="CAG6641948.1"/>
    <property type="molecule type" value="Transcribed_RNA"/>
</dbReference>
<dbReference type="EMBL" id="HBUF01119917">
    <property type="protein sequence ID" value="CAG6641947.1"/>
    <property type="molecule type" value="Transcribed_RNA"/>
</dbReference>
<dbReference type="Pfam" id="PF00453">
    <property type="entry name" value="Ribosomal_L20"/>
    <property type="match status" value="1"/>
</dbReference>
<evidence type="ECO:0000256" key="5">
    <source>
        <dbReference type="ARBA" id="ARBA00076245"/>
    </source>
</evidence>
<dbReference type="EMBL" id="HBUF01357046">
    <property type="protein sequence ID" value="CAG6718198.1"/>
    <property type="molecule type" value="Transcribed_RNA"/>
</dbReference>
<sequence>MVFSTALLLARTPNPDRFWRKRKIFKMSAHFYGRSRNCYSIAINAVHRALQYARRSKYHKKADMIELWTQRIRAGAEEHGVPYVLFREGLTRSNVMLDRKTLSDLAAWEPRTFKSLTQIAAAKCIDDNVVGSRHLEEPKYFFGRDMLKRFWNR</sequence>
<protein>
    <recommendedName>
        <fullName evidence="4">Large ribosomal subunit protein bL20m</fullName>
    </recommendedName>
    <alternativeName>
        <fullName evidence="5">39S ribosomal protein L20, mitochondrial</fullName>
    </alternativeName>
</protein>
<dbReference type="AlphaFoldDB" id="A0A8D8VBF4"/>
<proteinExistence type="inferred from homology"/>
<evidence type="ECO:0000256" key="2">
    <source>
        <dbReference type="ARBA" id="ARBA00022980"/>
    </source>
</evidence>
<dbReference type="Gene3D" id="6.10.160.10">
    <property type="match status" value="1"/>
</dbReference>
<reference evidence="7" key="1">
    <citation type="submission" date="2021-05" db="EMBL/GenBank/DDBJ databases">
        <authorList>
            <person name="Alioto T."/>
            <person name="Alioto T."/>
            <person name="Gomez Garrido J."/>
        </authorList>
    </citation>
    <scope>NUCLEOTIDE SEQUENCE</scope>
</reference>
<keyword evidence="2 6" id="KW-0689">Ribosomal protein</keyword>
<dbReference type="NCBIfam" id="TIGR01032">
    <property type="entry name" value="rplT_bact"/>
    <property type="match status" value="1"/>
</dbReference>
<dbReference type="EMBL" id="HBUF01213875">
    <property type="protein sequence ID" value="CAG6666346.1"/>
    <property type="molecule type" value="Transcribed_RNA"/>
</dbReference>
<dbReference type="Gene3D" id="1.10.1900.20">
    <property type="entry name" value="Ribosomal protein L20"/>
    <property type="match status" value="1"/>
</dbReference>
<dbReference type="GO" id="GO:1990904">
    <property type="term" value="C:ribonucleoprotein complex"/>
    <property type="evidence" value="ECO:0007669"/>
    <property type="project" value="UniProtKB-KW"/>
</dbReference>
<dbReference type="EMBL" id="HBUF01651851">
    <property type="protein sequence ID" value="CAG6787105.1"/>
    <property type="molecule type" value="Transcribed_RNA"/>
</dbReference>
<evidence type="ECO:0000256" key="3">
    <source>
        <dbReference type="ARBA" id="ARBA00023274"/>
    </source>
</evidence>
<organism evidence="7">
    <name type="scientific">Cacopsylla melanoneura</name>
    <dbReference type="NCBI Taxonomy" id="428564"/>
    <lineage>
        <taxon>Eukaryota</taxon>
        <taxon>Metazoa</taxon>
        <taxon>Ecdysozoa</taxon>
        <taxon>Arthropoda</taxon>
        <taxon>Hexapoda</taxon>
        <taxon>Insecta</taxon>
        <taxon>Pterygota</taxon>
        <taxon>Neoptera</taxon>
        <taxon>Paraneoptera</taxon>
        <taxon>Hemiptera</taxon>
        <taxon>Sternorrhyncha</taxon>
        <taxon>Psylloidea</taxon>
        <taxon>Psyllidae</taxon>
        <taxon>Psyllinae</taxon>
        <taxon>Cacopsylla</taxon>
    </lineage>
</organism>
<dbReference type="GO" id="GO:0003735">
    <property type="term" value="F:structural constituent of ribosome"/>
    <property type="evidence" value="ECO:0007669"/>
    <property type="project" value="InterPro"/>
</dbReference>